<dbReference type="Pfam" id="PF06169">
    <property type="entry name" value="DUF982"/>
    <property type="match status" value="1"/>
</dbReference>
<evidence type="ECO:0000313" key="1">
    <source>
        <dbReference type="EMBL" id="MCB5411249.1"/>
    </source>
</evidence>
<dbReference type="InterPro" id="IPR010385">
    <property type="entry name" value="DUF982"/>
</dbReference>
<dbReference type="Proteomes" id="UP001198571">
    <property type="component" value="Unassembled WGS sequence"/>
</dbReference>
<sequence length="89" mass="9673">MIETDWGKPLHIAVTPAGDIRKISTIEQARYWLRKDWPVQDKARQRALERIDSAMHCLSDAASARLAFMAAATTAGFSPVSGVSCVAGT</sequence>
<organism evidence="1 2">
    <name type="scientific">Pseudogemmobacter faecipullorum</name>
    <dbReference type="NCBI Taxonomy" id="2755041"/>
    <lineage>
        <taxon>Bacteria</taxon>
        <taxon>Pseudomonadati</taxon>
        <taxon>Pseudomonadota</taxon>
        <taxon>Alphaproteobacteria</taxon>
        <taxon>Rhodobacterales</taxon>
        <taxon>Paracoccaceae</taxon>
        <taxon>Pseudogemmobacter</taxon>
    </lineage>
</organism>
<comment type="caution">
    <text evidence="1">The sequence shown here is derived from an EMBL/GenBank/DDBJ whole genome shotgun (WGS) entry which is preliminary data.</text>
</comment>
<dbReference type="Gene3D" id="6.10.250.730">
    <property type="match status" value="1"/>
</dbReference>
<reference evidence="1 2" key="1">
    <citation type="submission" date="2020-07" db="EMBL/GenBank/DDBJ databases">
        <title>Pseudogemmobacter sp. nov., isolated from poultry manure in Taiwan.</title>
        <authorList>
            <person name="Lin S.-Y."/>
            <person name="Tang Y.-S."/>
            <person name="Young C.-C."/>
        </authorList>
    </citation>
    <scope>NUCLEOTIDE SEQUENCE [LARGE SCALE GENOMIC DNA]</scope>
    <source>
        <strain evidence="1 2">CC-YST710</strain>
    </source>
</reference>
<protein>
    <submittedName>
        <fullName evidence="1">DUF982 domain-containing protein</fullName>
    </submittedName>
</protein>
<name>A0ABS8CPE4_9RHOB</name>
<gene>
    <name evidence="1" type="ORF">H0485_14750</name>
</gene>
<keyword evidence="2" id="KW-1185">Reference proteome</keyword>
<dbReference type="EMBL" id="JACDXX010000014">
    <property type="protein sequence ID" value="MCB5411249.1"/>
    <property type="molecule type" value="Genomic_DNA"/>
</dbReference>
<evidence type="ECO:0000313" key="2">
    <source>
        <dbReference type="Proteomes" id="UP001198571"/>
    </source>
</evidence>
<accession>A0ABS8CPE4</accession>
<proteinExistence type="predicted"/>